<proteinExistence type="predicted"/>
<evidence type="ECO:0000313" key="1">
    <source>
        <dbReference type="EMBL" id="JAD51647.1"/>
    </source>
</evidence>
<organism evidence="1">
    <name type="scientific">Arundo donax</name>
    <name type="common">Giant reed</name>
    <name type="synonym">Donax arundinaceus</name>
    <dbReference type="NCBI Taxonomy" id="35708"/>
    <lineage>
        <taxon>Eukaryota</taxon>
        <taxon>Viridiplantae</taxon>
        <taxon>Streptophyta</taxon>
        <taxon>Embryophyta</taxon>
        <taxon>Tracheophyta</taxon>
        <taxon>Spermatophyta</taxon>
        <taxon>Magnoliopsida</taxon>
        <taxon>Liliopsida</taxon>
        <taxon>Poales</taxon>
        <taxon>Poaceae</taxon>
        <taxon>PACMAD clade</taxon>
        <taxon>Arundinoideae</taxon>
        <taxon>Arundineae</taxon>
        <taxon>Arundo</taxon>
    </lineage>
</organism>
<accession>A0A0A9AX60</accession>
<reference evidence="1" key="2">
    <citation type="journal article" date="2015" name="Data Brief">
        <title>Shoot transcriptome of the giant reed, Arundo donax.</title>
        <authorList>
            <person name="Barrero R.A."/>
            <person name="Guerrero F.D."/>
            <person name="Moolhuijzen P."/>
            <person name="Goolsby J.A."/>
            <person name="Tidwell J."/>
            <person name="Bellgard S.E."/>
            <person name="Bellgard M.I."/>
        </authorList>
    </citation>
    <scope>NUCLEOTIDE SEQUENCE</scope>
    <source>
        <tissue evidence="1">Shoot tissue taken approximately 20 cm above the soil surface</tissue>
    </source>
</reference>
<name>A0A0A9AX60_ARUDO</name>
<sequence>MSPIRVPRYQFIILSSASSFCAPIIF</sequence>
<dbReference type="EMBL" id="GBRH01246248">
    <property type="protein sequence ID" value="JAD51647.1"/>
    <property type="molecule type" value="Transcribed_RNA"/>
</dbReference>
<dbReference type="AlphaFoldDB" id="A0A0A9AX60"/>
<reference evidence="1" key="1">
    <citation type="submission" date="2014-09" db="EMBL/GenBank/DDBJ databases">
        <authorList>
            <person name="Magalhaes I.L.F."/>
            <person name="Oliveira U."/>
            <person name="Santos F.R."/>
            <person name="Vidigal T.H.D.A."/>
            <person name="Brescovit A.D."/>
            <person name="Santos A.J."/>
        </authorList>
    </citation>
    <scope>NUCLEOTIDE SEQUENCE</scope>
    <source>
        <tissue evidence="1">Shoot tissue taken approximately 20 cm above the soil surface</tissue>
    </source>
</reference>
<protein>
    <submittedName>
        <fullName evidence="1">Uncharacterized protein</fullName>
    </submittedName>
</protein>